<evidence type="ECO:0000313" key="1">
    <source>
        <dbReference type="EMBL" id="SPC21329.1"/>
    </source>
</evidence>
<accession>A0A7Z7JAV7</accession>
<dbReference type="AlphaFoldDB" id="A0A7Z7JAV7"/>
<reference evidence="1 2" key="1">
    <citation type="submission" date="2018-01" db="EMBL/GenBank/DDBJ databases">
        <authorList>
            <person name="Clerissi C."/>
        </authorList>
    </citation>
    <scope>NUCLEOTIDE SEQUENCE [LARGE SCALE GENOMIC DNA]</scope>
    <source>
        <strain evidence="1">Cupriavidus taiwanensis STM 6021</strain>
    </source>
</reference>
<name>A0A7Z7JAV7_9BURK</name>
<evidence type="ECO:0000313" key="2">
    <source>
        <dbReference type="Proteomes" id="UP000257139"/>
    </source>
</evidence>
<sequence length="283" mass="29643">MRGLVGQVGEEWLAIGILAGAGIDIAQDGAGIEVRRIEVGGIGRDIVIVLDIRGRAVAAEVIAAAAQQRIALLEAPRDRRLARCRGANRRTLVGAIGQAAAEVPLAGHVGVIAAVLEQLRDRQRAVVQVALVAGNRLAVLVDIVGVRVGHGALADQVVVGPGDDHRTRDRAHRGGVVVGQQSAVAHQLVQVGRADLAAESAQVRIAKVIGHDEQDIGPLCRLRLRRLGGRRLVAIWRAAVIAAAASQRQRAQANGGEQVALRGPAIDSRGHYSVCCHAPVSLQ</sequence>
<organism evidence="1 2">
    <name type="scientific">Cupriavidus taiwanensis</name>
    <dbReference type="NCBI Taxonomy" id="164546"/>
    <lineage>
        <taxon>Bacteria</taxon>
        <taxon>Pseudomonadati</taxon>
        <taxon>Pseudomonadota</taxon>
        <taxon>Betaproteobacteria</taxon>
        <taxon>Burkholderiales</taxon>
        <taxon>Burkholderiaceae</taxon>
        <taxon>Cupriavidus</taxon>
    </lineage>
</organism>
<dbReference type="Proteomes" id="UP000257139">
    <property type="component" value="Chromosome CBM2594_b"/>
</dbReference>
<proteinExistence type="predicted"/>
<gene>
    <name evidence="1" type="ORF">CBM2594_B10433</name>
</gene>
<protein>
    <submittedName>
        <fullName evidence="1">Uncharacterized protein</fullName>
    </submittedName>
</protein>
<dbReference type="EMBL" id="LT978514">
    <property type="protein sequence ID" value="SPC21329.1"/>
    <property type="molecule type" value="Genomic_DNA"/>
</dbReference>